<name>A0A0A9CPL5_ARUDO</name>
<dbReference type="AlphaFoldDB" id="A0A0A9CPL5"/>
<dbReference type="PROSITE" id="PS51257">
    <property type="entry name" value="PROKAR_LIPOPROTEIN"/>
    <property type="match status" value="1"/>
</dbReference>
<organism evidence="1">
    <name type="scientific">Arundo donax</name>
    <name type="common">Giant reed</name>
    <name type="synonym">Donax arundinaceus</name>
    <dbReference type="NCBI Taxonomy" id="35708"/>
    <lineage>
        <taxon>Eukaryota</taxon>
        <taxon>Viridiplantae</taxon>
        <taxon>Streptophyta</taxon>
        <taxon>Embryophyta</taxon>
        <taxon>Tracheophyta</taxon>
        <taxon>Spermatophyta</taxon>
        <taxon>Magnoliopsida</taxon>
        <taxon>Liliopsida</taxon>
        <taxon>Poales</taxon>
        <taxon>Poaceae</taxon>
        <taxon>PACMAD clade</taxon>
        <taxon>Arundinoideae</taxon>
        <taxon>Arundineae</taxon>
        <taxon>Arundo</taxon>
    </lineage>
</organism>
<protein>
    <submittedName>
        <fullName evidence="1">Uncharacterized protein</fullName>
    </submittedName>
</protein>
<accession>A0A0A9CPL5</accession>
<sequence>MKNICFSYVSTLFSVASCRPSVAISWDSQDAALHNHAERCKMESKSFVIDPALLPTLEGLLQEMYASLLPEPVDYEHRHAMINVFNKIAAQISRS</sequence>
<dbReference type="EMBL" id="GBRH01219636">
    <property type="protein sequence ID" value="JAD78259.1"/>
    <property type="molecule type" value="Transcribed_RNA"/>
</dbReference>
<proteinExistence type="predicted"/>
<reference evidence="1" key="2">
    <citation type="journal article" date="2015" name="Data Brief">
        <title>Shoot transcriptome of the giant reed, Arundo donax.</title>
        <authorList>
            <person name="Barrero R.A."/>
            <person name="Guerrero F.D."/>
            <person name="Moolhuijzen P."/>
            <person name="Goolsby J.A."/>
            <person name="Tidwell J."/>
            <person name="Bellgard S.E."/>
            <person name="Bellgard M.I."/>
        </authorList>
    </citation>
    <scope>NUCLEOTIDE SEQUENCE</scope>
    <source>
        <tissue evidence="1">Shoot tissue taken approximately 20 cm above the soil surface</tissue>
    </source>
</reference>
<reference evidence="1" key="1">
    <citation type="submission" date="2014-09" db="EMBL/GenBank/DDBJ databases">
        <authorList>
            <person name="Magalhaes I.L.F."/>
            <person name="Oliveira U."/>
            <person name="Santos F.R."/>
            <person name="Vidigal T.H.D.A."/>
            <person name="Brescovit A.D."/>
            <person name="Santos A.J."/>
        </authorList>
    </citation>
    <scope>NUCLEOTIDE SEQUENCE</scope>
    <source>
        <tissue evidence="1">Shoot tissue taken approximately 20 cm above the soil surface</tissue>
    </source>
</reference>
<evidence type="ECO:0000313" key="1">
    <source>
        <dbReference type="EMBL" id="JAD78259.1"/>
    </source>
</evidence>